<accession>A0AAU8AUK3</accession>
<feature type="domain" description="Replication-associated protein ORF2/G2P" evidence="1">
    <location>
        <begin position="118"/>
        <end position="260"/>
    </location>
</feature>
<dbReference type="Pfam" id="PF23343">
    <property type="entry name" value="REP_ORF2-G2P"/>
    <property type="match status" value="1"/>
</dbReference>
<proteinExistence type="predicted"/>
<reference evidence="2" key="1">
    <citation type="submission" date="2024-03" db="EMBL/GenBank/DDBJ databases">
        <title>Diverse circular DNA viruses in blood, oral, and fecal samples of captive lemurs.</title>
        <authorList>
            <person name="Paietta E.N."/>
            <person name="Kraberger S."/>
            <person name="Lund M.C."/>
            <person name="Custer J.M."/>
            <person name="Vargas K.M."/>
            <person name="Ehmke E.E."/>
            <person name="Yoder A.D."/>
            <person name="Varsani A."/>
        </authorList>
    </citation>
    <scope>NUCLEOTIDE SEQUENCE</scope>
    <source>
        <strain evidence="2">Duke_18_31</strain>
        <strain evidence="3">Duke_23FS_20</strain>
    </source>
</reference>
<evidence type="ECO:0000259" key="1">
    <source>
        <dbReference type="Pfam" id="PF23343"/>
    </source>
</evidence>
<evidence type="ECO:0000313" key="2">
    <source>
        <dbReference type="EMBL" id="XCD03232.1"/>
    </source>
</evidence>
<evidence type="ECO:0000313" key="3">
    <source>
        <dbReference type="EMBL" id="XCD04373.1"/>
    </source>
</evidence>
<dbReference type="EMBL" id="PP511331">
    <property type="protein sequence ID" value="XCD03232.1"/>
    <property type="molecule type" value="Genomic_DNA"/>
</dbReference>
<dbReference type="EMBL" id="PP511451">
    <property type="protein sequence ID" value="XCD04373.1"/>
    <property type="molecule type" value="Genomic_DNA"/>
</dbReference>
<sequence length="491" mass="56717">MINCCNSKYIVHPHTRQNILKYRNYTFFGQEHFLPLAAYIASPDSDLTSFWKAAPYLTEIQFKNSYVTNPTTGETYPIYLEVPCNHCVLCRKKKREQLSFRAQAETNYWCAQGSPTPLFVTLTYNNNYVPYVPNTNKLTLRSSDITLFLKRLRQNLARRYGRDVSGKLRYILCGEYGKNTKRPHYHILFWNFPNLGSSDSTRNLVSCIQAIEDSWSTIVDWQKNSVTGVPEPVYESLGFISCYEATSGASGYIAKYIGKTCQFLDPAAEKPFIHRSCGALGGIGAPWLKQWILDNPGCDPLSYNSWVLTDPYTGCKVYSKTLPSYFVNKITPPSSSYLTKEIRYALNSLDDTCTRLSLLSGYSYFSKKVEIDRVQPIYIPDDAQAVFDKYGFEPSGRLTNYNRGIQLSLGVLISRYGFQKIKQYLWRVYDYLIRKLTDFSYDISEIERNVNRRNSYYSRISSTIDMSKDMQNYLKYKAEKAEKLSELRECF</sequence>
<organism evidence="2">
    <name type="scientific">Dulem virus 249</name>
    <dbReference type="NCBI Taxonomy" id="3145726"/>
    <lineage>
        <taxon>Viruses</taxon>
        <taxon>Monodnaviria</taxon>
        <taxon>Sangervirae</taxon>
        <taxon>Phixviricota</taxon>
        <taxon>Malgrandaviricetes</taxon>
        <taxon>Petitvirales</taxon>
        <taxon>Microviridae</taxon>
        <taxon>Microvirus</taxon>
    </lineage>
</organism>
<name>A0AAU8AUK3_9VIRU</name>
<dbReference type="InterPro" id="IPR056906">
    <property type="entry name" value="ORF2/G2P_dom"/>
</dbReference>
<protein>
    <submittedName>
        <fullName evidence="2">Replication initiator protein</fullName>
    </submittedName>
</protein>